<organism evidence="1 2">
    <name type="scientific">[Kitasatospora] papulosa</name>
    <dbReference type="NCBI Taxonomy" id="1464011"/>
    <lineage>
        <taxon>Bacteria</taxon>
        <taxon>Bacillati</taxon>
        <taxon>Actinomycetota</taxon>
        <taxon>Actinomycetes</taxon>
        <taxon>Kitasatosporales</taxon>
        <taxon>Streptomycetaceae</taxon>
        <taxon>Streptomyces</taxon>
    </lineage>
</organism>
<dbReference type="EMBL" id="CP108135">
    <property type="protein sequence ID" value="WTP64082.1"/>
    <property type="molecule type" value="Genomic_DNA"/>
</dbReference>
<name>A0ABZ1JWV8_9ACTN</name>
<evidence type="ECO:0000313" key="2">
    <source>
        <dbReference type="Proteomes" id="UP001622496"/>
    </source>
</evidence>
<gene>
    <name evidence="1" type="ORF">OG560_01150</name>
</gene>
<proteinExistence type="predicted"/>
<dbReference type="RefSeq" id="WP_199813865.1">
    <property type="nucleotide sequence ID" value="NZ_CP108135.1"/>
</dbReference>
<sequence length="106" mass="10979">MDLGELNAVESQLWRSFARGGVVDVHDGLSAAERAVRAEVVAALLLGAGADPAPGDRPALRLTGACIAGKLDLRFADIAVPIVLGPVAEVHCWAVESYGSLQSRAC</sequence>
<keyword evidence="2" id="KW-1185">Reference proteome</keyword>
<accession>A0ABZ1JWV8</accession>
<protein>
    <submittedName>
        <fullName evidence="1">Uncharacterized protein</fullName>
    </submittedName>
</protein>
<dbReference type="Proteomes" id="UP001622496">
    <property type="component" value="Chromosome"/>
</dbReference>
<reference evidence="1 2" key="1">
    <citation type="submission" date="2022-10" db="EMBL/GenBank/DDBJ databases">
        <title>The complete genomes of actinobacterial strains from the NBC collection.</title>
        <authorList>
            <person name="Joergensen T.S."/>
            <person name="Alvarez Arevalo M."/>
            <person name="Sterndorff E.B."/>
            <person name="Faurdal D."/>
            <person name="Vuksanovic O."/>
            <person name="Mourched A.-S."/>
            <person name="Charusanti P."/>
            <person name="Shaw S."/>
            <person name="Blin K."/>
            <person name="Weber T."/>
        </authorList>
    </citation>
    <scope>NUCLEOTIDE SEQUENCE [LARGE SCALE GENOMIC DNA]</scope>
    <source>
        <strain evidence="1 2">NBC_00185</strain>
    </source>
</reference>
<evidence type="ECO:0000313" key="1">
    <source>
        <dbReference type="EMBL" id="WTP64082.1"/>
    </source>
</evidence>